<dbReference type="Proteomes" id="UP000521943">
    <property type="component" value="Unassembled WGS sequence"/>
</dbReference>
<organism evidence="1 2">
    <name type="scientific">Ephemerocybe angulata</name>
    <dbReference type="NCBI Taxonomy" id="980116"/>
    <lineage>
        <taxon>Eukaryota</taxon>
        <taxon>Fungi</taxon>
        <taxon>Dikarya</taxon>
        <taxon>Basidiomycota</taxon>
        <taxon>Agaricomycotina</taxon>
        <taxon>Agaricomycetes</taxon>
        <taxon>Agaricomycetidae</taxon>
        <taxon>Agaricales</taxon>
        <taxon>Agaricineae</taxon>
        <taxon>Psathyrellaceae</taxon>
        <taxon>Ephemerocybe</taxon>
    </lineage>
</organism>
<evidence type="ECO:0000313" key="1">
    <source>
        <dbReference type="EMBL" id="KAF6746636.1"/>
    </source>
</evidence>
<gene>
    <name evidence="1" type="ORF">DFP72DRAFT_1050673</name>
</gene>
<dbReference type="EMBL" id="JACGCI010000090">
    <property type="protein sequence ID" value="KAF6746636.1"/>
    <property type="molecule type" value="Genomic_DNA"/>
</dbReference>
<dbReference type="AlphaFoldDB" id="A0A8H6HHU1"/>
<name>A0A8H6HHU1_9AGAR</name>
<evidence type="ECO:0000313" key="2">
    <source>
        <dbReference type="Proteomes" id="UP000521943"/>
    </source>
</evidence>
<accession>A0A8H6HHU1</accession>
<proteinExistence type="predicted"/>
<comment type="caution">
    <text evidence="1">The sequence shown here is derived from an EMBL/GenBank/DDBJ whole genome shotgun (WGS) entry which is preliminary data.</text>
</comment>
<reference evidence="1 2" key="1">
    <citation type="submission" date="2020-07" db="EMBL/GenBank/DDBJ databases">
        <title>Comparative genomics of pyrophilous fungi reveals a link between fire events and developmental genes.</title>
        <authorList>
            <consortium name="DOE Joint Genome Institute"/>
            <person name="Steindorff A.S."/>
            <person name="Carver A."/>
            <person name="Calhoun S."/>
            <person name="Stillman K."/>
            <person name="Liu H."/>
            <person name="Lipzen A."/>
            <person name="Pangilinan J."/>
            <person name="Labutti K."/>
            <person name="Bruns T.D."/>
            <person name="Grigoriev I.V."/>
        </authorList>
    </citation>
    <scope>NUCLEOTIDE SEQUENCE [LARGE SCALE GENOMIC DNA]</scope>
    <source>
        <strain evidence="1 2">CBS 144469</strain>
    </source>
</reference>
<keyword evidence="2" id="KW-1185">Reference proteome</keyword>
<sequence>MRPPGCGGGAQGLIITLSTLQTPYYGWAEREHEPRINSPARRSSCEISARRGRRMPKLLYTDMIAKFPFELPPDRPSKHFFYPFFLTKMVVCCGPGVFLYNSYIEDWCNTPQFSCKFHKEKGEDEFGDTYPGLQLLFRRGFIDEGLFLDVVAARCRVEGVEGSAGWGLVLDRMIRVLAFAVDCEPNNGTLRSS</sequence>
<protein>
    <submittedName>
        <fullName evidence="1">Uncharacterized protein</fullName>
    </submittedName>
</protein>